<evidence type="ECO:0000256" key="1">
    <source>
        <dbReference type="SAM" id="MobiDB-lite"/>
    </source>
</evidence>
<comment type="caution">
    <text evidence="2">The sequence shown here is derived from an EMBL/GenBank/DDBJ whole genome shotgun (WGS) entry which is preliminary data.</text>
</comment>
<feature type="region of interest" description="Disordered" evidence="1">
    <location>
        <begin position="1"/>
        <end position="96"/>
    </location>
</feature>
<organism evidence="2 3">
    <name type="scientific">Seminavis robusta</name>
    <dbReference type="NCBI Taxonomy" id="568900"/>
    <lineage>
        <taxon>Eukaryota</taxon>
        <taxon>Sar</taxon>
        <taxon>Stramenopiles</taxon>
        <taxon>Ochrophyta</taxon>
        <taxon>Bacillariophyta</taxon>
        <taxon>Bacillariophyceae</taxon>
        <taxon>Bacillariophycidae</taxon>
        <taxon>Naviculales</taxon>
        <taxon>Naviculaceae</taxon>
        <taxon>Seminavis</taxon>
    </lineage>
</organism>
<dbReference type="EMBL" id="CAICTM010002330">
    <property type="protein sequence ID" value="CAB9528827.1"/>
    <property type="molecule type" value="Genomic_DNA"/>
</dbReference>
<evidence type="ECO:0000313" key="3">
    <source>
        <dbReference type="Proteomes" id="UP001153069"/>
    </source>
</evidence>
<gene>
    <name evidence="2" type="ORF">SEMRO_2332_G323610.1</name>
</gene>
<reference evidence="2" key="1">
    <citation type="submission" date="2020-06" db="EMBL/GenBank/DDBJ databases">
        <authorList>
            <consortium name="Plant Systems Biology data submission"/>
        </authorList>
    </citation>
    <scope>NUCLEOTIDE SEQUENCE</scope>
    <source>
        <strain evidence="2">D6</strain>
    </source>
</reference>
<dbReference type="AlphaFoldDB" id="A0A9N8EXC0"/>
<feature type="compositionally biased region" description="Low complexity" evidence="1">
    <location>
        <begin position="18"/>
        <end position="32"/>
    </location>
</feature>
<feature type="compositionally biased region" description="Polar residues" evidence="1">
    <location>
        <begin position="63"/>
        <end position="81"/>
    </location>
</feature>
<evidence type="ECO:0000313" key="2">
    <source>
        <dbReference type="EMBL" id="CAB9528827.1"/>
    </source>
</evidence>
<dbReference type="Proteomes" id="UP001153069">
    <property type="component" value="Unassembled WGS sequence"/>
</dbReference>
<keyword evidence="3" id="KW-1185">Reference proteome</keyword>
<name>A0A9N8EXC0_9STRA</name>
<proteinExistence type="predicted"/>
<accession>A0A9N8EXC0</accession>
<sequence length="138" mass="15057">MPRIMTRNNMMLAHSKPSMSGRRSSGTGSWNSYKGSAASARNGSLDTSGRRQSLDTSERRQSLDASEQRQSLDASSRSQVESLRVPSTSTADDATDDWGFFVDFAGGNDESPAERNFLNGFNPIHRSSKLQTISDSGF</sequence>
<feature type="compositionally biased region" description="Basic and acidic residues" evidence="1">
    <location>
        <begin position="48"/>
        <end position="62"/>
    </location>
</feature>
<protein>
    <submittedName>
        <fullName evidence="2">Uncharacterized protein</fullName>
    </submittedName>
</protein>